<evidence type="ECO:0000259" key="1">
    <source>
        <dbReference type="Pfam" id="PF13460"/>
    </source>
</evidence>
<sequence>MTSVITNPRILLLGGHGKVALAMTPRLLAKGWSVTSVVRNPEHEADIRATAPSPKGTLDVLVSSLDEISTQEDANQIIARVKPHWLIWSAGAGGKGGAVRTNQIDHLAAVAFIRAAAASANVTTFLMVSAFNSRRSRPSWWTDEDWESIVHMNTVTMPDYYRAKIAADEVLTAVAQKRDRSSTMPPMRSVVLRPGWLTDDEPTGKIQLGKTKGTGKVPRADVAETAVRLLEAVQRGWDGGWVDLLSGENDIDSEIGRVVNANENSIDGENLQDIFTKA</sequence>
<organism evidence="2 3">
    <name type="scientific">Cylindrobasidium torrendii FP15055 ss-10</name>
    <dbReference type="NCBI Taxonomy" id="1314674"/>
    <lineage>
        <taxon>Eukaryota</taxon>
        <taxon>Fungi</taxon>
        <taxon>Dikarya</taxon>
        <taxon>Basidiomycota</taxon>
        <taxon>Agaricomycotina</taxon>
        <taxon>Agaricomycetes</taxon>
        <taxon>Agaricomycetidae</taxon>
        <taxon>Agaricales</taxon>
        <taxon>Marasmiineae</taxon>
        <taxon>Physalacriaceae</taxon>
        <taxon>Cylindrobasidium</taxon>
    </lineage>
</organism>
<gene>
    <name evidence="2" type="ORF">CYLTODRAFT_374321</name>
</gene>
<dbReference type="OrthoDB" id="10254604at2759"/>
<protein>
    <submittedName>
        <fullName evidence="2">NAD(P)-binding protein</fullName>
    </submittedName>
</protein>
<dbReference type="SUPFAM" id="SSF51735">
    <property type="entry name" value="NAD(P)-binding Rossmann-fold domains"/>
    <property type="match status" value="1"/>
</dbReference>
<dbReference type="AlphaFoldDB" id="A0A0D7BE67"/>
<dbReference type="Proteomes" id="UP000054007">
    <property type="component" value="Unassembled WGS sequence"/>
</dbReference>
<evidence type="ECO:0000313" key="2">
    <source>
        <dbReference type="EMBL" id="KIY68474.1"/>
    </source>
</evidence>
<dbReference type="InterPro" id="IPR036291">
    <property type="entry name" value="NAD(P)-bd_dom_sf"/>
</dbReference>
<dbReference type="InterPro" id="IPR016040">
    <property type="entry name" value="NAD(P)-bd_dom"/>
</dbReference>
<reference evidence="2 3" key="1">
    <citation type="journal article" date="2015" name="Fungal Genet. Biol.">
        <title>Evolution of novel wood decay mechanisms in Agaricales revealed by the genome sequences of Fistulina hepatica and Cylindrobasidium torrendii.</title>
        <authorList>
            <person name="Floudas D."/>
            <person name="Held B.W."/>
            <person name="Riley R."/>
            <person name="Nagy L.G."/>
            <person name="Koehler G."/>
            <person name="Ransdell A.S."/>
            <person name="Younus H."/>
            <person name="Chow J."/>
            <person name="Chiniquy J."/>
            <person name="Lipzen A."/>
            <person name="Tritt A."/>
            <person name="Sun H."/>
            <person name="Haridas S."/>
            <person name="LaButti K."/>
            <person name="Ohm R.A."/>
            <person name="Kues U."/>
            <person name="Blanchette R.A."/>
            <person name="Grigoriev I.V."/>
            <person name="Minto R.E."/>
            <person name="Hibbett D.S."/>
        </authorList>
    </citation>
    <scope>NUCLEOTIDE SEQUENCE [LARGE SCALE GENOMIC DNA]</scope>
    <source>
        <strain evidence="2 3">FP15055 ss-10</strain>
    </source>
</reference>
<dbReference type="PANTHER" id="PTHR15020:SF50">
    <property type="entry name" value="UPF0659 PROTEIN YMR090W"/>
    <property type="match status" value="1"/>
</dbReference>
<dbReference type="EMBL" id="KN880502">
    <property type="protein sequence ID" value="KIY68474.1"/>
    <property type="molecule type" value="Genomic_DNA"/>
</dbReference>
<dbReference type="Pfam" id="PF13460">
    <property type="entry name" value="NAD_binding_10"/>
    <property type="match status" value="1"/>
</dbReference>
<evidence type="ECO:0000313" key="3">
    <source>
        <dbReference type="Proteomes" id="UP000054007"/>
    </source>
</evidence>
<keyword evidence="3" id="KW-1185">Reference proteome</keyword>
<name>A0A0D7BE67_9AGAR</name>
<dbReference type="STRING" id="1314674.A0A0D7BE67"/>
<proteinExistence type="predicted"/>
<dbReference type="PANTHER" id="PTHR15020">
    <property type="entry name" value="FLAVIN REDUCTASE-RELATED"/>
    <property type="match status" value="1"/>
</dbReference>
<feature type="domain" description="NAD(P)-binding" evidence="1">
    <location>
        <begin position="14"/>
        <end position="231"/>
    </location>
</feature>
<dbReference type="Gene3D" id="3.40.50.720">
    <property type="entry name" value="NAD(P)-binding Rossmann-like Domain"/>
    <property type="match status" value="1"/>
</dbReference>
<accession>A0A0D7BE67</accession>